<evidence type="ECO:0000256" key="3">
    <source>
        <dbReference type="ARBA" id="ARBA00022729"/>
    </source>
</evidence>
<evidence type="ECO:0000313" key="9">
    <source>
        <dbReference type="EMBL" id="NME71454.1"/>
    </source>
</evidence>
<proteinExistence type="inferred from homology"/>
<keyword evidence="4" id="KW-0472">Membrane</keyword>
<dbReference type="GO" id="GO:0009279">
    <property type="term" value="C:cell outer membrane"/>
    <property type="evidence" value="ECO:0007669"/>
    <property type="project" value="UniProtKB-SubCell"/>
</dbReference>
<feature type="signal peptide" evidence="6">
    <location>
        <begin position="1"/>
        <end position="20"/>
    </location>
</feature>
<evidence type="ECO:0000313" key="10">
    <source>
        <dbReference type="Proteomes" id="UP000576082"/>
    </source>
</evidence>
<sequence length="514" mass="57898">MKNRLILFLASLLIATSSCYKEDPPFLSDENLFITDEGVKTAVNGIYSSVAGFTYYSSDLIQLTNFHSGMFQSSRNQDQNGIASLNPLPNLTFVENVWKSSYTSINRANSTIQGIKEFQAEPSETVLNELGQTHFLRALVYFNLVRLYGDIPLRLESVDSETLHAPRVATDSIYTVIIDDLKIAEANLYENGLQTIGRPAKEAANMLLAQVYMTLAGNEGSGSPYWEMAKEEALKVYGKYTLVSDFNSLWESGSRNNNSESIFEIQYNQANSGNVIRLHTPSNAFIGQSWGRIMLNPEVIDAHQTQYPNDPRFEATVMYNYMKYNADGSEAGEQKIYPLAARTSKARAFPFVAKHWITDPKTPTPYSDANFVVMRYGELLLMLAEITNEVDGPAAAEIYVNEVISRARNSAGGDGIAPENWAGLSQDEFRQRIMREYQYELLGEGGAWYRNRRRGLDYFKTEVIDVHNNRIAEDGFQDFDLLYENPEKAMLLPIPMAEINTNLEINADDQNPGY</sequence>
<dbReference type="EMBL" id="JABANE010000099">
    <property type="protein sequence ID" value="NME71454.1"/>
    <property type="molecule type" value="Genomic_DNA"/>
</dbReference>
<dbReference type="InterPro" id="IPR033985">
    <property type="entry name" value="SusD-like_N"/>
</dbReference>
<feature type="domain" description="RagB/SusD" evidence="7">
    <location>
        <begin position="260"/>
        <end position="514"/>
    </location>
</feature>
<keyword evidence="3 6" id="KW-0732">Signal</keyword>
<protein>
    <submittedName>
        <fullName evidence="9">RagB/SusD family nutrient uptake outer membrane protein</fullName>
    </submittedName>
</protein>
<evidence type="ECO:0000259" key="8">
    <source>
        <dbReference type="Pfam" id="PF14322"/>
    </source>
</evidence>
<dbReference type="RefSeq" id="WP_169659670.1">
    <property type="nucleotide sequence ID" value="NZ_JABANE010000099.1"/>
</dbReference>
<feature type="chain" id="PRO_5030602319" evidence="6">
    <location>
        <begin position="21"/>
        <end position="514"/>
    </location>
</feature>
<evidence type="ECO:0000256" key="5">
    <source>
        <dbReference type="ARBA" id="ARBA00023237"/>
    </source>
</evidence>
<dbReference type="Gene3D" id="1.25.40.390">
    <property type="match status" value="1"/>
</dbReference>
<dbReference type="Pfam" id="PF07980">
    <property type="entry name" value="SusD_RagB"/>
    <property type="match status" value="1"/>
</dbReference>
<feature type="domain" description="SusD-like N-terminal" evidence="8">
    <location>
        <begin position="92"/>
        <end position="213"/>
    </location>
</feature>
<dbReference type="PROSITE" id="PS51257">
    <property type="entry name" value="PROKAR_LIPOPROTEIN"/>
    <property type="match status" value="1"/>
</dbReference>
<evidence type="ECO:0000256" key="6">
    <source>
        <dbReference type="SAM" id="SignalP"/>
    </source>
</evidence>
<dbReference type="AlphaFoldDB" id="A0A7X9RZF1"/>
<name>A0A7X9RZF1_9BACT</name>
<dbReference type="Pfam" id="PF14322">
    <property type="entry name" value="SusD-like_3"/>
    <property type="match status" value="1"/>
</dbReference>
<dbReference type="SUPFAM" id="SSF48452">
    <property type="entry name" value="TPR-like"/>
    <property type="match status" value="1"/>
</dbReference>
<evidence type="ECO:0000256" key="2">
    <source>
        <dbReference type="ARBA" id="ARBA00006275"/>
    </source>
</evidence>
<keyword evidence="10" id="KW-1185">Reference proteome</keyword>
<evidence type="ECO:0000256" key="1">
    <source>
        <dbReference type="ARBA" id="ARBA00004442"/>
    </source>
</evidence>
<comment type="caution">
    <text evidence="9">The sequence shown here is derived from an EMBL/GenBank/DDBJ whole genome shotgun (WGS) entry which is preliminary data.</text>
</comment>
<comment type="subcellular location">
    <subcellularLocation>
        <location evidence="1">Cell outer membrane</location>
    </subcellularLocation>
</comment>
<evidence type="ECO:0000259" key="7">
    <source>
        <dbReference type="Pfam" id="PF07980"/>
    </source>
</evidence>
<dbReference type="InterPro" id="IPR012944">
    <property type="entry name" value="SusD_RagB_dom"/>
</dbReference>
<keyword evidence="5" id="KW-0998">Cell outer membrane</keyword>
<organism evidence="9 10">
    <name type="scientific">Flammeovirga aprica JL-4</name>
    <dbReference type="NCBI Taxonomy" id="694437"/>
    <lineage>
        <taxon>Bacteria</taxon>
        <taxon>Pseudomonadati</taxon>
        <taxon>Bacteroidota</taxon>
        <taxon>Cytophagia</taxon>
        <taxon>Cytophagales</taxon>
        <taxon>Flammeovirgaceae</taxon>
        <taxon>Flammeovirga</taxon>
    </lineage>
</organism>
<accession>A0A7X9RZF1</accession>
<dbReference type="Proteomes" id="UP000576082">
    <property type="component" value="Unassembled WGS sequence"/>
</dbReference>
<dbReference type="InterPro" id="IPR011990">
    <property type="entry name" value="TPR-like_helical_dom_sf"/>
</dbReference>
<reference evidence="9 10" key="1">
    <citation type="submission" date="2020-04" db="EMBL/GenBank/DDBJ databases">
        <title>Flammeovirga sp. SR4, a novel species isolated from seawater.</title>
        <authorList>
            <person name="Wang X."/>
        </authorList>
    </citation>
    <scope>NUCLEOTIDE SEQUENCE [LARGE SCALE GENOMIC DNA]</scope>
    <source>
        <strain evidence="9 10">ATCC 23126</strain>
    </source>
</reference>
<gene>
    <name evidence="9" type="ORF">HHU12_26040</name>
</gene>
<comment type="similarity">
    <text evidence="2">Belongs to the SusD family.</text>
</comment>
<evidence type="ECO:0000256" key="4">
    <source>
        <dbReference type="ARBA" id="ARBA00023136"/>
    </source>
</evidence>